<dbReference type="GO" id="GO:0006351">
    <property type="term" value="P:DNA-templated transcription"/>
    <property type="evidence" value="ECO:0007669"/>
    <property type="project" value="TreeGrafter"/>
</dbReference>
<dbReference type="PANTHER" id="PTHR30319:SF1">
    <property type="entry name" value="TRANSCRIPTIONAL REPRESSOR PAAX"/>
    <property type="match status" value="1"/>
</dbReference>
<comment type="caution">
    <text evidence="2">The sequence shown here is derived from an EMBL/GenBank/DDBJ whole genome shotgun (WGS) entry which is preliminary data.</text>
</comment>
<dbReference type="Pfam" id="PF07848">
    <property type="entry name" value="PaaX"/>
    <property type="match status" value="1"/>
</dbReference>
<dbReference type="Gene3D" id="1.10.10.10">
    <property type="entry name" value="Winged helix-like DNA-binding domain superfamily/Winged helix DNA-binding domain"/>
    <property type="match status" value="1"/>
</dbReference>
<dbReference type="SUPFAM" id="SSF46785">
    <property type="entry name" value="Winged helix' DNA-binding domain"/>
    <property type="match status" value="1"/>
</dbReference>
<protein>
    <submittedName>
        <fullName evidence="2">PaaX family transcriptional regulator</fullName>
    </submittedName>
</protein>
<dbReference type="Gene3D" id="1.20.58.1460">
    <property type="match status" value="1"/>
</dbReference>
<dbReference type="EMBL" id="VICH01000004">
    <property type="protein sequence ID" value="TQV68703.1"/>
    <property type="molecule type" value="Genomic_DNA"/>
</dbReference>
<dbReference type="AlphaFoldDB" id="A0A545SUR4"/>
<dbReference type="Gene3D" id="3.30.70.2670">
    <property type="match status" value="1"/>
</dbReference>
<gene>
    <name evidence="2" type="ORF">FIL88_03730</name>
</gene>
<accession>A0A545SUR4</accession>
<dbReference type="InterPro" id="IPR036388">
    <property type="entry name" value="WH-like_DNA-bd_sf"/>
</dbReference>
<organism evidence="2 3">
    <name type="scientific">Aliiroseovarius halocynthiae</name>
    <dbReference type="NCBI Taxonomy" id="985055"/>
    <lineage>
        <taxon>Bacteria</taxon>
        <taxon>Pseudomonadati</taxon>
        <taxon>Pseudomonadota</taxon>
        <taxon>Alphaproteobacteria</taxon>
        <taxon>Rhodobacterales</taxon>
        <taxon>Paracoccaceae</taxon>
        <taxon>Aliiroseovarius</taxon>
    </lineage>
</organism>
<reference evidence="2 3" key="1">
    <citation type="submission" date="2019-06" db="EMBL/GenBank/DDBJ databases">
        <title>A novel species of marine bacteria.</title>
        <authorList>
            <person name="Wang Y."/>
        </authorList>
    </citation>
    <scope>NUCLEOTIDE SEQUENCE [LARGE SCALE GENOMIC DNA]</scope>
    <source>
        <strain evidence="2 3">MA1-10</strain>
    </source>
</reference>
<proteinExistence type="predicted"/>
<dbReference type="Proteomes" id="UP000315816">
    <property type="component" value="Unassembled WGS sequence"/>
</dbReference>
<evidence type="ECO:0000313" key="3">
    <source>
        <dbReference type="Proteomes" id="UP000315816"/>
    </source>
</evidence>
<dbReference type="InterPro" id="IPR036390">
    <property type="entry name" value="WH_DNA-bd_sf"/>
</dbReference>
<evidence type="ECO:0000313" key="2">
    <source>
        <dbReference type="EMBL" id="TQV68703.1"/>
    </source>
</evidence>
<name>A0A545SUR4_9RHOB</name>
<keyword evidence="3" id="KW-1185">Reference proteome</keyword>
<dbReference type="OrthoDB" id="2270427at2"/>
<dbReference type="PANTHER" id="PTHR30319">
    <property type="entry name" value="PHENYLACETIC ACID REGULATOR-RELATED TRANSCRIPTIONAL REPRESSOR"/>
    <property type="match status" value="1"/>
</dbReference>
<feature type="domain" description="Transcriptional repressor PaaX-like N-terminal" evidence="1">
    <location>
        <begin position="24"/>
        <end position="96"/>
    </location>
</feature>
<sequence length="265" mass="29229">MMPHTDPLTDTLALLRDSSDLRVWSVIITLMGDLTMTGTPDANAPGVSGQALGKIMSAIGIRPEATRVALHRLRKDGWIDSTRHGRRSVYRLSENGLGQTRSVADRIYGPARTAPDRWHLVALPPHTEDDGRFVALIAEGFSEVLPGVFLGEKAPQTIGDALHLSDSQMRLPDWVTQRLAPAKLRNDIAQLQIAISRLNQGTLPRLPVLDRTALRLVLLHEWRRIALRLPDLPVEALCPELQVRADLQSILTTLGPVQIDALTET</sequence>
<evidence type="ECO:0000259" key="1">
    <source>
        <dbReference type="Pfam" id="PF07848"/>
    </source>
</evidence>
<dbReference type="RefSeq" id="WP_142852456.1">
    <property type="nucleotide sequence ID" value="NZ_ML660019.1"/>
</dbReference>
<dbReference type="InterPro" id="IPR012906">
    <property type="entry name" value="PaaX-like_N"/>
</dbReference>